<dbReference type="EMBL" id="LR796351">
    <property type="protein sequence ID" value="CAB4139602.1"/>
    <property type="molecule type" value="Genomic_DNA"/>
</dbReference>
<name>A0A6J5M0C5_9CAUD</name>
<evidence type="ECO:0000313" key="1">
    <source>
        <dbReference type="EMBL" id="CAB4139602.1"/>
    </source>
</evidence>
<accession>A0A6J5M0C5</accession>
<protein>
    <submittedName>
        <fullName evidence="1">Uncharacterized protein</fullName>
    </submittedName>
</protein>
<proteinExistence type="predicted"/>
<organism evidence="1">
    <name type="scientific">uncultured Caudovirales phage</name>
    <dbReference type="NCBI Taxonomy" id="2100421"/>
    <lineage>
        <taxon>Viruses</taxon>
        <taxon>Duplodnaviria</taxon>
        <taxon>Heunggongvirae</taxon>
        <taxon>Uroviricota</taxon>
        <taxon>Caudoviricetes</taxon>
        <taxon>Peduoviridae</taxon>
        <taxon>Maltschvirus</taxon>
        <taxon>Maltschvirus maltsch</taxon>
    </lineage>
</organism>
<sequence>MLNLKLPLLDDYGASMTPHLEDIETADENELLEQLKQYVSDEHFKKNLKALMTKAIRKDWDELILKAQLEKIRIQEEA</sequence>
<gene>
    <name evidence="1" type="ORF">UFOVP338_61</name>
</gene>
<reference evidence="1" key="1">
    <citation type="submission" date="2020-04" db="EMBL/GenBank/DDBJ databases">
        <authorList>
            <person name="Chiriac C."/>
            <person name="Salcher M."/>
            <person name="Ghai R."/>
            <person name="Kavagutti S V."/>
        </authorList>
    </citation>
    <scope>NUCLEOTIDE SEQUENCE</scope>
</reference>